<sequence length="106" mass="12539">MPRKTSQPNDESEKEEEVEKPNHEQSGNEIENLTRMLAAVLDYLSDEENEVIDVEYIIDNTEGLRDWWKQYKENNRKRIEEEIAASLGDLSFEQLKKIREQIKENG</sequence>
<reference evidence="3" key="1">
    <citation type="submission" date="2017-08" db="EMBL/GenBank/DDBJ databases">
        <authorList>
            <person name="Varghese N."/>
            <person name="Submissions S."/>
        </authorList>
    </citation>
    <scope>NUCLEOTIDE SEQUENCE [LARGE SCALE GENOMIC DNA]</scope>
    <source>
        <strain evidence="3">JC23</strain>
    </source>
</reference>
<dbReference type="OrthoDB" id="2736320at2"/>
<accession>A0A285UQK1</accession>
<name>A0A285UQK1_9BACL</name>
<gene>
    <name evidence="2" type="ORF">SAMN05877842_11912</name>
</gene>
<evidence type="ECO:0000313" key="3">
    <source>
        <dbReference type="Proteomes" id="UP000219252"/>
    </source>
</evidence>
<organism evidence="2 3">
    <name type="scientific">Ureibacillus acetophenoni</name>
    <dbReference type="NCBI Taxonomy" id="614649"/>
    <lineage>
        <taxon>Bacteria</taxon>
        <taxon>Bacillati</taxon>
        <taxon>Bacillota</taxon>
        <taxon>Bacilli</taxon>
        <taxon>Bacillales</taxon>
        <taxon>Caryophanaceae</taxon>
        <taxon>Ureibacillus</taxon>
    </lineage>
</organism>
<evidence type="ECO:0000313" key="2">
    <source>
        <dbReference type="EMBL" id="SOC44099.1"/>
    </source>
</evidence>
<dbReference type="Proteomes" id="UP000219252">
    <property type="component" value="Unassembled WGS sequence"/>
</dbReference>
<dbReference type="AlphaFoldDB" id="A0A285UQK1"/>
<keyword evidence="3" id="KW-1185">Reference proteome</keyword>
<dbReference type="RefSeq" id="WP_097151017.1">
    <property type="nucleotide sequence ID" value="NZ_OBQC01000019.1"/>
</dbReference>
<dbReference type="EMBL" id="OBQC01000019">
    <property type="protein sequence ID" value="SOC44099.1"/>
    <property type="molecule type" value="Genomic_DNA"/>
</dbReference>
<protein>
    <submittedName>
        <fullName evidence="2">Uncharacterized protein</fullName>
    </submittedName>
</protein>
<feature type="region of interest" description="Disordered" evidence="1">
    <location>
        <begin position="1"/>
        <end position="31"/>
    </location>
</feature>
<evidence type="ECO:0000256" key="1">
    <source>
        <dbReference type="SAM" id="MobiDB-lite"/>
    </source>
</evidence>
<proteinExistence type="predicted"/>